<feature type="domain" description="CMP/dCMP-type deaminase" evidence="10">
    <location>
        <begin position="864"/>
        <end position="986"/>
    </location>
</feature>
<feature type="compositionally biased region" description="Basic and acidic residues" evidence="9">
    <location>
        <begin position="780"/>
        <end position="790"/>
    </location>
</feature>
<evidence type="ECO:0000256" key="1">
    <source>
        <dbReference type="ARBA" id="ARBA00001947"/>
    </source>
</evidence>
<accession>A0A6V7QIZ2</accession>
<evidence type="ECO:0000313" key="11">
    <source>
        <dbReference type="EMBL" id="CAD1842795.1"/>
    </source>
</evidence>
<dbReference type="SUPFAM" id="SSF53927">
    <property type="entry name" value="Cytidine deaminase-like"/>
    <property type="match status" value="1"/>
</dbReference>
<feature type="region of interest" description="Disordered" evidence="9">
    <location>
        <begin position="1027"/>
        <end position="1056"/>
    </location>
</feature>
<dbReference type="InterPro" id="IPR028883">
    <property type="entry name" value="tRNA_aden_deaminase"/>
</dbReference>
<dbReference type="PROSITE" id="PS51747">
    <property type="entry name" value="CYT_DCMP_DEAMINASES_2"/>
    <property type="match status" value="1"/>
</dbReference>
<feature type="compositionally biased region" description="Basic and acidic residues" evidence="9">
    <location>
        <begin position="663"/>
        <end position="676"/>
    </location>
</feature>
<dbReference type="GO" id="GO:0009507">
    <property type="term" value="C:chloroplast"/>
    <property type="evidence" value="ECO:0007669"/>
    <property type="project" value="TreeGrafter"/>
</dbReference>
<dbReference type="EMBL" id="LR862136">
    <property type="protein sequence ID" value="CAD1842795.1"/>
    <property type="molecule type" value="Genomic_DNA"/>
</dbReference>
<dbReference type="HAMAP" id="MF_00972">
    <property type="entry name" value="tRNA_aden_deaminase"/>
    <property type="match status" value="1"/>
</dbReference>
<feature type="compositionally biased region" description="Basic and acidic residues" evidence="9">
    <location>
        <begin position="429"/>
        <end position="440"/>
    </location>
</feature>
<evidence type="ECO:0000256" key="9">
    <source>
        <dbReference type="SAM" id="MobiDB-lite"/>
    </source>
</evidence>
<evidence type="ECO:0000256" key="3">
    <source>
        <dbReference type="ARBA" id="ARBA00012740"/>
    </source>
</evidence>
<evidence type="ECO:0000256" key="4">
    <source>
        <dbReference type="ARBA" id="ARBA00022694"/>
    </source>
</evidence>
<dbReference type="InterPro" id="IPR002125">
    <property type="entry name" value="CMP_dCMP_dom"/>
</dbReference>
<comment type="cofactor">
    <cofactor evidence="1">
        <name>Zn(2+)</name>
        <dbReference type="ChEBI" id="CHEBI:29105"/>
    </cofactor>
</comment>
<keyword evidence="6" id="KW-0378">Hydrolase</keyword>
<feature type="region of interest" description="Disordered" evidence="9">
    <location>
        <begin position="702"/>
        <end position="722"/>
    </location>
</feature>
<comment type="subunit">
    <text evidence="2">Homodimer.</text>
</comment>
<protein>
    <recommendedName>
        <fullName evidence="3">tRNA(adenine(34)) deaminase</fullName>
        <ecNumber evidence="3">3.5.4.33</ecNumber>
    </recommendedName>
</protein>
<dbReference type="PANTHER" id="PTHR11079:SF179">
    <property type="entry name" value="TRNA(ADENINE(34)) DEAMINASE, CHLOROPLASTIC"/>
    <property type="match status" value="1"/>
</dbReference>
<evidence type="ECO:0000256" key="7">
    <source>
        <dbReference type="ARBA" id="ARBA00022833"/>
    </source>
</evidence>
<evidence type="ECO:0000256" key="2">
    <source>
        <dbReference type="ARBA" id="ARBA00011738"/>
    </source>
</evidence>
<dbReference type="GO" id="GO:0046872">
    <property type="term" value="F:metal ion binding"/>
    <property type="evidence" value="ECO:0007669"/>
    <property type="project" value="UniProtKB-KW"/>
</dbReference>
<dbReference type="InterPro" id="IPR016193">
    <property type="entry name" value="Cytidine_deaminase-like"/>
</dbReference>
<evidence type="ECO:0000256" key="6">
    <source>
        <dbReference type="ARBA" id="ARBA00022801"/>
    </source>
</evidence>
<dbReference type="EC" id="3.5.4.33" evidence="3"/>
<dbReference type="Gene3D" id="3.40.140.10">
    <property type="entry name" value="Cytidine Deaminase, domain 2"/>
    <property type="match status" value="1"/>
</dbReference>
<feature type="compositionally biased region" description="Polar residues" evidence="9">
    <location>
        <begin position="702"/>
        <end position="718"/>
    </location>
</feature>
<feature type="region of interest" description="Disordered" evidence="9">
    <location>
        <begin position="660"/>
        <end position="690"/>
    </location>
</feature>
<keyword evidence="4" id="KW-0819">tRNA processing</keyword>
<dbReference type="Pfam" id="PF00383">
    <property type="entry name" value="dCMP_cyt_deam_1"/>
    <property type="match status" value="1"/>
</dbReference>
<keyword evidence="7" id="KW-0862">Zinc</keyword>
<feature type="compositionally biased region" description="Basic and acidic residues" evidence="9">
    <location>
        <begin position="447"/>
        <end position="459"/>
    </location>
</feature>
<sequence>MYSAYSAVALSLRAKPSFHYYSLPLSLSSSSSSDDHHYYHCDELDLALARNPNLLLLLNSHLLRPRPTRIHWTLSRTFLPSPSPAWRWPRRRCCVARNPGAEIRPHICCCCEGFSLGCPRLELDEKTRVLRGREETCSSESDEGLWRRRGGFRVLDRKGRDGYDCCEEGDRVRRRERRDRNSNDGERVSRRKGTKVGCSKKCRREDTEDDDEYEERNLVGKRCSEKGSKKSRRNSSSRGEGSASRATRYGDVDGRHIKRGQWRLEDSDERFCSSVDSDREEREAYADEEERFIRSDSREGLSRKVKRASEVGGDYRTRVSSSNFRGEDDATRRMDRIDERVQRVQRRDEVERSSQNLKEIREVYDGDVEAVKRDKRSQINQKAIDEIENKVVATKVDHKVSFASSSKKNSELKESSQNLRDIAMLRNSNLERESHSKGHFEVSSISARRDTQDQTNRKVVSVEDLRRQNLARMNVSRVNRSDAEVASNSQRILQSQADNCEHSTKVANIVHEEIEKAEQNNQQVFDLARSGTDVKAQKAHNARIENEHGKRWNSFRGESSSNIERDYSSRLENRKDNKIMMIQGAKETQRSEAKGVSHRKLNSQMASTGSLVSASSSQAHEFDSRINRDEIHLLKNDALEKSSALRQNQTTIGMRSNVIDPMTKYKEEKHVEESGRRSSSASRFKGPSDEMWEMRSATSAETFNTAHESEENSSSAGTETARRNPKSLWTFVADIIKLGWTRSDGSSKKSGKRSSSSESLNSANSWLSGEEQDEDDEEMDTNRCGDRGKEPLLIGKPSVKTVDRSIAETKPNEELVMTEPPEIAAILGKEVELKRKKLQRTDQVVKERFDQWEEAYRIEREQRKTDEFFMREALAEAQKAADMWEVPVGAVLVRNGEIVARGCNLVEELRDSTAHAEMVCIREASNFLQSWRLSETTLYVTLEPCAMCAGAILQARIDTVVWGAPNKLVGADGSWVSLFPGDGENNDFDLSLNKTAGPVHPFHPKITTRRGVLATKCSEVMQQFFQLRRKKDRKSEKKLEPEPEPAPPPPHQSYLPTHPVKFFTKVHGIFSMMFCL</sequence>
<feature type="compositionally biased region" description="Low complexity" evidence="9">
    <location>
        <begin position="753"/>
        <end position="768"/>
    </location>
</feature>
<dbReference type="CDD" id="cd01285">
    <property type="entry name" value="nucleoside_deaminase"/>
    <property type="match status" value="1"/>
</dbReference>
<name>A0A6V7QIZ2_ANACO</name>
<comment type="catalytic activity">
    <reaction evidence="8">
        <text>adenosine(34) in tRNA + H2O + H(+) = inosine(34) in tRNA + NH4(+)</text>
        <dbReference type="Rhea" id="RHEA:43168"/>
        <dbReference type="Rhea" id="RHEA-COMP:10373"/>
        <dbReference type="Rhea" id="RHEA-COMP:10374"/>
        <dbReference type="ChEBI" id="CHEBI:15377"/>
        <dbReference type="ChEBI" id="CHEBI:15378"/>
        <dbReference type="ChEBI" id="CHEBI:28938"/>
        <dbReference type="ChEBI" id="CHEBI:74411"/>
        <dbReference type="ChEBI" id="CHEBI:82852"/>
        <dbReference type="EC" id="3.5.4.33"/>
    </reaction>
</comment>
<feature type="region of interest" description="Disordered" evidence="9">
    <location>
        <begin position="428"/>
        <end position="459"/>
    </location>
</feature>
<dbReference type="FunFam" id="3.40.140.10:FF:000005">
    <property type="entry name" value="tRNA-specific adenosine deaminase"/>
    <property type="match status" value="1"/>
</dbReference>
<evidence type="ECO:0000256" key="5">
    <source>
        <dbReference type="ARBA" id="ARBA00022723"/>
    </source>
</evidence>
<feature type="region of interest" description="Disordered" evidence="9">
    <location>
        <begin position="223"/>
        <end position="252"/>
    </location>
</feature>
<dbReference type="GO" id="GO:0052717">
    <property type="term" value="F:tRNA-specific adenosine-34 deaminase activity"/>
    <property type="evidence" value="ECO:0007669"/>
    <property type="project" value="UniProtKB-EC"/>
</dbReference>
<keyword evidence="5" id="KW-0479">Metal-binding</keyword>
<feature type="region of interest" description="Disordered" evidence="9">
    <location>
        <begin position="742"/>
        <end position="797"/>
    </location>
</feature>
<dbReference type="PANTHER" id="PTHR11079">
    <property type="entry name" value="CYTOSINE DEAMINASE FAMILY MEMBER"/>
    <property type="match status" value="1"/>
</dbReference>
<gene>
    <name evidence="11" type="ORF">CB5_LOCUS26006</name>
</gene>
<reference evidence="11" key="1">
    <citation type="submission" date="2020-07" db="EMBL/GenBank/DDBJ databases">
        <authorList>
            <person name="Lin J."/>
        </authorList>
    </citation>
    <scope>NUCLEOTIDE SEQUENCE</scope>
</reference>
<feature type="compositionally biased region" description="Acidic residues" evidence="9">
    <location>
        <begin position="770"/>
        <end position="779"/>
    </location>
</feature>
<dbReference type="AlphaFoldDB" id="A0A6V7QIZ2"/>
<feature type="compositionally biased region" description="Low complexity" evidence="9">
    <location>
        <begin position="236"/>
        <end position="246"/>
    </location>
</feature>
<organism evidence="11">
    <name type="scientific">Ananas comosus var. bracteatus</name>
    <name type="common">red pineapple</name>
    <dbReference type="NCBI Taxonomy" id="296719"/>
    <lineage>
        <taxon>Eukaryota</taxon>
        <taxon>Viridiplantae</taxon>
        <taxon>Streptophyta</taxon>
        <taxon>Embryophyta</taxon>
        <taxon>Tracheophyta</taxon>
        <taxon>Spermatophyta</taxon>
        <taxon>Magnoliopsida</taxon>
        <taxon>Liliopsida</taxon>
        <taxon>Poales</taxon>
        <taxon>Bromeliaceae</taxon>
        <taxon>Bromelioideae</taxon>
        <taxon>Ananas</taxon>
    </lineage>
</organism>
<evidence type="ECO:0000256" key="8">
    <source>
        <dbReference type="ARBA" id="ARBA00048045"/>
    </source>
</evidence>
<proteinExistence type="inferred from homology"/>
<dbReference type="GO" id="GO:0002100">
    <property type="term" value="P:tRNA wobble adenosine to inosine editing"/>
    <property type="evidence" value="ECO:0007669"/>
    <property type="project" value="InterPro"/>
</dbReference>
<evidence type="ECO:0000259" key="10">
    <source>
        <dbReference type="PROSITE" id="PS51747"/>
    </source>
</evidence>